<evidence type="ECO:0000256" key="3">
    <source>
        <dbReference type="ARBA" id="ARBA00022771"/>
    </source>
</evidence>
<dbReference type="EMBL" id="JAUUTY010000004">
    <property type="protein sequence ID" value="KAK1652772.1"/>
    <property type="molecule type" value="Genomic_DNA"/>
</dbReference>
<dbReference type="GO" id="GO:0003677">
    <property type="term" value="F:DNA binding"/>
    <property type="evidence" value="ECO:0007669"/>
    <property type="project" value="UniProtKB-KW"/>
</dbReference>
<evidence type="ECO:0000256" key="5">
    <source>
        <dbReference type="ARBA" id="ARBA00023015"/>
    </source>
</evidence>
<evidence type="ECO:0000256" key="4">
    <source>
        <dbReference type="ARBA" id="ARBA00022833"/>
    </source>
</evidence>
<organism evidence="12 13">
    <name type="scientific">Lolium multiflorum</name>
    <name type="common">Italian ryegrass</name>
    <name type="synonym">Lolium perenne subsp. multiflorum</name>
    <dbReference type="NCBI Taxonomy" id="4521"/>
    <lineage>
        <taxon>Eukaryota</taxon>
        <taxon>Viridiplantae</taxon>
        <taxon>Streptophyta</taxon>
        <taxon>Embryophyta</taxon>
        <taxon>Tracheophyta</taxon>
        <taxon>Spermatophyta</taxon>
        <taxon>Magnoliopsida</taxon>
        <taxon>Liliopsida</taxon>
        <taxon>Poales</taxon>
        <taxon>Poaceae</taxon>
        <taxon>BOP clade</taxon>
        <taxon>Pooideae</taxon>
        <taxon>Poodae</taxon>
        <taxon>Poeae</taxon>
        <taxon>Poeae Chloroplast Group 2 (Poeae type)</taxon>
        <taxon>Loliodinae</taxon>
        <taxon>Loliinae</taxon>
        <taxon>Lolium</taxon>
    </lineage>
</organism>
<dbReference type="Pfam" id="PF02892">
    <property type="entry name" value="zf-BED"/>
    <property type="match status" value="1"/>
</dbReference>
<dbReference type="InterPro" id="IPR003656">
    <property type="entry name" value="Znf_BED"/>
</dbReference>
<dbReference type="AlphaFoldDB" id="A0AAD8WG01"/>
<evidence type="ECO:0000259" key="11">
    <source>
        <dbReference type="PROSITE" id="PS50808"/>
    </source>
</evidence>
<keyword evidence="4" id="KW-0862">Zinc</keyword>
<protein>
    <recommendedName>
        <fullName evidence="11">BED-type domain-containing protein</fullName>
    </recommendedName>
</protein>
<evidence type="ECO:0000256" key="1">
    <source>
        <dbReference type="ARBA" id="ARBA00004123"/>
    </source>
</evidence>
<keyword evidence="5" id="KW-0805">Transcription regulation</keyword>
<feature type="region of interest" description="Disordered" evidence="10">
    <location>
        <begin position="1"/>
        <end position="84"/>
    </location>
</feature>
<evidence type="ECO:0000256" key="9">
    <source>
        <dbReference type="PROSITE-ProRule" id="PRU00027"/>
    </source>
</evidence>
<dbReference type="PROSITE" id="PS50808">
    <property type="entry name" value="ZF_BED"/>
    <property type="match status" value="1"/>
</dbReference>
<evidence type="ECO:0000256" key="7">
    <source>
        <dbReference type="ARBA" id="ARBA00023163"/>
    </source>
</evidence>
<dbReference type="GO" id="GO:0008270">
    <property type="term" value="F:zinc ion binding"/>
    <property type="evidence" value="ECO:0007669"/>
    <property type="project" value="UniProtKB-KW"/>
</dbReference>
<evidence type="ECO:0000313" key="13">
    <source>
        <dbReference type="Proteomes" id="UP001231189"/>
    </source>
</evidence>
<accession>A0AAD8WG01</accession>
<comment type="subcellular location">
    <subcellularLocation>
        <location evidence="1">Nucleus</location>
    </subcellularLocation>
</comment>
<evidence type="ECO:0000256" key="6">
    <source>
        <dbReference type="ARBA" id="ARBA00023125"/>
    </source>
</evidence>
<name>A0AAD8WG01_LOLMU</name>
<keyword evidence="3 9" id="KW-0863">Zinc-finger</keyword>
<dbReference type="SMART" id="SM00614">
    <property type="entry name" value="ZnF_BED"/>
    <property type="match status" value="1"/>
</dbReference>
<comment type="caution">
    <text evidence="12">The sequence shown here is derived from an EMBL/GenBank/DDBJ whole genome shotgun (WGS) entry which is preliminary data.</text>
</comment>
<evidence type="ECO:0000256" key="8">
    <source>
        <dbReference type="ARBA" id="ARBA00023242"/>
    </source>
</evidence>
<dbReference type="Pfam" id="PF05699">
    <property type="entry name" value="Dimer_Tnp_hAT"/>
    <property type="match status" value="1"/>
</dbReference>
<dbReference type="PANTHER" id="PTHR46481:SF11">
    <property type="entry name" value="ZINC FINGER BED DOMAIN-CONTAINING PROTEIN RICESLEEPER 2-LIKE"/>
    <property type="match status" value="1"/>
</dbReference>
<dbReference type="SUPFAM" id="SSF53098">
    <property type="entry name" value="Ribonuclease H-like"/>
    <property type="match status" value="1"/>
</dbReference>
<dbReference type="Proteomes" id="UP001231189">
    <property type="component" value="Unassembled WGS sequence"/>
</dbReference>
<dbReference type="PANTHER" id="PTHR46481">
    <property type="entry name" value="ZINC FINGER BED DOMAIN-CONTAINING PROTEIN 4"/>
    <property type="match status" value="1"/>
</dbReference>
<evidence type="ECO:0000256" key="10">
    <source>
        <dbReference type="SAM" id="MobiDB-lite"/>
    </source>
</evidence>
<proteinExistence type="predicted"/>
<keyword evidence="6" id="KW-0238">DNA-binding</keyword>
<evidence type="ECO:0000256" key="2">
    <source>
        <dbReference type="ARBA" id="ARBA00022723"/>
    </source>
</evidence>
<dbReference type="InterPro" id="IPR012337">
    <property type="entry name" value="RNaseH-like_sf"/>
</dbReference>
<dbReference type="InterPro" id="IPR052035">
    <property type="entry name" value="ZnF_BED_domain_contain"/>
</dbReference>
<sequence length="503" mass="56082">MDTEQVDIGEGKEAAAPAPPGSGARLGFLLGVNPSRSTSGAGPRAGLPPFAAGTGAGTTRKRGRLPSSDVGGQAPAESVNEISDDEVEEVPVVATRRLTSDVWLEMSKKMVRGKPTAICNYCHKELTAGAKSGTSHLRDHLKICTQRMLKLRSTSGKSMCQSQLRMTAQAEGKVNVESYTFDQETCREELGDMIVLHDYPLSIVDHAGFRRFVHALQPLFKLHTRNTIRKDIIGRHDKEKLKAIEYMSMLQSRVAVTIDMWTADNQKKGYMAVTGHFIDESWKLRSILMGFIYVSAPHTGDVIAEELHETLMQWNLDEKLLTVTVDNCTSNDKAVDLMISKIGKSKLLLQDSVVADLHRLIEEYELDGDEYQQQEECSLSEKPAPAIMSFFHDIVAQQKPAAARLQGEIEHYLSDDVVPYTETFNVLDWWKVAGTRYPTLRKVAKDIFAIPITSVASESAFSTSGRIVNEHRSRLTSHMLEMLIWVNKASGLVFKTYKKRIQR</sequence>
<dbReference type="GO" id="GO:0005634">
    <property type="term" value="C:nucleus"/>
    <property type="evidence" value="ECO:0007669"/>
    <property type="project" value="UniProtKB-SubCell"/>
</dbReference>
<keyword evidence="8" id="KW-0539">Nucleus</keyword>
<keyword evidence="2" id="KW-0479">Metal-binding</keyword>
<reference evidence="12" key="1">
    <citation type="submission" date="2023-07" db="EMBL/GenBank/DDBJ databases">
        <title>A chromosome-level genome assembly of Lolium multiflorum.</title>
        <authorList>
            <person name="Chen Y."/>
            <person name="Copetti D."/>
            <person name="Kolliker R."/>
            <person name="Studer B."/>
        </authorList>
    </citation>
    <scope>NUCLEOTIDE SEQUENCE</scope>
    <source>
        <strain evidence="12">02402/16</strain>
        <tissue evidence="12">Leaf</tissue>
    </source>
</reference>
<dbReference type="GO" id="GO:0046983">
    <property type="term" value="F:protein dimerization activity"/>
    <property type="evidence" value="ECO:0007669"/>
    <property type="project" value="InterPro"/>
</dbReference>
<dbReference type="InterPro" id="IPR008906">
    <property type="entry name" value="HATC_C_dom"/>
</dbReference>
<keyword evidence="13" id="KW-1185">Reference proteome</keyword>
<keyword evidence="7" id="KW-0804">Transcription</keyword>
<gene>
    <name evidence="12" type="ORF">QYE76_070577</name>
</gene>
<feature type="domain" description="BED-type" evidence="11">
    <location>
        <begin position="97"/>
        <end position="167"/>
    </location>
</feature>
<evidence type="ECO:0000313" key="12">
    <source>
        <dbReference type="EMBL" id="KAK1652772.1"/>
    </source>
</evidence>